<evidence type="ECO:0000313" key="4">
    <source>
        <dbReference type="EMBL" id="RIA20698.1"/>
    </source>
</evidence>
<proteinExistence type="predicted"/>
<dbReference type="InterPro" id="IPR025392">
    <property type="entry name" value="DUF4124"/>
</dbReference>
<protein>
    <submittedName>
        <fullName evidence="4">Uncharacterized protein DUF4124</fullName>
    </submittedName>
</protein>
<feature type="region of interest" description="Disordered" evidence="1">
    <location>
        <begin position="34"/>
        <end position="71"/>
    </location>
</feature>
<organism evidence="4 5">
    <name type="scientific">Ectopseudomonas oleovorans</name>
    <name type="common">Pseudomonas oleovorans</name>
    <dbReference type="NCBI Taxonomy" id="301"/>
    <lineage>
        <taxon>Bacteria</taxon>
        <taxon>Pseudomonadati</taxon>
        <taxon>Pseudomonadota</taxon>
        <taxon>Gammaproteobacteria</taxon>
        <taxon>Pseudomonadales</taxon>
        <taxon>Pseudomonadaceae</taxon>
        <taxon>Ectopseudomonas</taxon>
    </lineage>
</organism>
<feature type="chain" id="PRO_5017326748" evidence="2">
    <location>
        <begin position="21"/>
        <end position="144"/>
    </location>
</feature>
<accession>A0A397M9N1</accession>
<dbReference type="RefSeq" id="WP_119694625.1">
    <property type="nucleotide sequence ID" value="NZ_QXDA01000006.1"/>
</dbReference>
<name>A0A397M9N1_ECTOL</name>
<dbReference type="AlphaFoldDB" id="A0A397M9N1"/>
<evidence type="ECO:0000256" key="1">
    <source>
        <dbReference type="SAM" id="MobiDB-lite"/>
    </source>
</evidence>
<reference evidence="4 5" key="1">
    <citation type="submission" date="2018-08" db="EMBL/GenBank/DDBJ databases">
        <title>Genome sequencing of rice bacterial endophytes.</title>
        <authorList>
            <person name="Venturi V."/>
        </authorList>
    </citation>
    <scope>NUCLEOTIDE SEQUENCE [LARGE SCALE GENOMIC DNA]</scope>
    <source>
        <strain evidence="4 5">E1205</strain>
    </source>
</reference>
<evidence type="ECO:0000259" key="3">
    <source>
        <dbReference type="Pfam" id="PF13511"/>
    </source>
</evidence>
<feature type="domain" description="DUF4124" evidence="3">
    <location>
        <begin position="10"/>
        <end position="63"/>
    </location>
</feature>
<keyword evidence="2" id="KW-0732">Signal</keyword>
<sequence>MRHMILTGTLMLALSTTAMASQIYKWVDEQGVTHFGAQPPQGQQATTINPSAPPPRPASSEPAPTVEEQLDPEQAAIDKKVKEDVAKQEAERNQYCENARTNLAQLENNPRLRIEDAGEVRRIDENERQERIAELKKSIAENCK</sequence>
<feature type="signal peptide" evidence="2">
    <location>
        <begin position="1"/>
        <end position="20"/>
    </location>
</feature>
<dbReference type="Proteomes" id="UP000265836">
    <property type="component" value="Unassembled WGS sequence"/>
</dbReference>
<evidence type="ECO:0000313" key="5">
    <source>
        <dbReference type="Proteomes" id="UP000265836"/>
    </source>
</evidence>
<dbReference type="EMBL" id="QXDA01000006">
    <property type="protein sequence ID" value="RIA20698.1"/>
    <property type="molecule type" value="Genomic_DNA"/>
</dbReference>
<evidence type="ECO:0000256" key="2">
    <source>
        <dbReference type="SAM" id="SignalP"/>
    </source>
</evidence>
<gene>
    <name evidence="4" type="ORF">DFO61_4314</name>
</gene>
<comment type="caution">
    <text evidence="4">The sequence shown here is derived from an EMBL/GenBank/DDBJ whole genome shotgun (WGS) entry which is preliminary data.</text>
</comment>
<feature type="compositionally biased region" description="Polar residues" evidence="1">
    <location>
        <begin position="40"/>
        <end position="49"/>
    </location>
</feature>
<dbReference type="Pfam" id="PF13511">
    <property type="entry name" value="DUF4124"/>
    <property type="match status" value="1"/>
</dbReference>